<feature type="non-terminal residue" evidence="1">
    <location>
        <position position="230"/>
    </location>
</feature>
<accession>A0A0F8WMQ3</accession>
<comment type="caution">
    <text evidence="1">The sequence shown here is derived from an EMBL/GenBank/DDBJ whole genome shotgun (WGS) entry which is preliminary data.</text>
</comment>
<dbReference type="PANTHER" id="PTHR31901">
    <property type="entry name" value="GH3 DOMAIN-CONTAINING PROTEIN"/>
    <property type="match status" value="1"/>
</dbReference>
<dbReference type="AlphaFoldDB" id="A0A0F8WMQ3"/>
<protein>
    <recommendedName>
        <fullName evidence="2">GH3 auxin-responsive promoter</fullName>
    </recommendedName>
</protein>
<dbReference type="GO" id="GO:0005737">
    <property type="term" value="C:cytoplasm"/>
    <property type="evidence" value="ECO:0007669"/>
    <property type="project" value="TreeGrafter"/>
</dbReference>
<dbReference type="EMBL" id="LAZR01064217">
    <property type="protein sequence ID" value="KKK57958.1"/>
    <property type="molecule type" value="Genomic_DNA"/>
</dbReference>
<evidence type="ECO:0008006" key="2">
    <source>
        <dbReference type="Google" id="ProtNLM"/>
    </source>
</evidence>
<name>A0A0F8WMQ3_9ZZZZ</name>
<organism evidence="1">
    <name type="scientific">marine sediment metagenome</name>
    <dbReference type="NCBI Taxonomy" id="412755"/>
    <lineage>
        <taxon>unclassified sequences</taxon>
        <taxon>metagenomes</taxon>
        <taxon>ecological metagenomes</taxon>
    </lineage>
</organism>
<sequence length="230" mass="26511">MPILSSIVNWVNTKRLHQIDLFRKYPYDVQRDGLMRLLGEAKDTWIGKKYGFSEIRTIEKFQERVPLSNYEDLQPVIKRVMSGEPNLLWPSEVKWFAKSSGTTSEKSKFIPVTQEALEECHFRGGKDVIAIYCQNYPDNKILTGKGLTLGGSHQINSYSNQSFYGDLSAIIIENLPFWAQFIRTPSQEVALLSEWEEKMDIITRETIRDNVTSLSGVPSWNLVLIKYILE</sequence>
<reference evidence="1" key="1">
    <citation type="journal article" date="2015" name="Nature">
        <title>Complex archaea that bridge the gap between prokaryotes and eukaryotes.</title>
        <authorList>
            <person name="Spang A."/>
            <person name="Saw J.H."/>
            <person name="Jorgensen S.L."/>
            <person name="Zaremba-Niedzwiedzka K."/>
            <person name="Martijn J."/>
            <person name="Lind A.E."/>
            <person name="van Eijk R."/>
            <person name="Schleper C."/>
            <person name="Guy L."/>
            <person name="Ettema T.J."/>
        </authorList>
    </citation>
    <scope>NUCLEOTIDE SEQUENCE</scope>
</reference>
<evidence type="ECO:0000313" key="1">
    <source>
        <dbReference type="EMBL" id="KKK57958.1"/>
    </source>
</evidence>
<dbReference type="InterPro" id="IPR004993">
    <property type="entry name" value="GH3"/>
</dbReference>
<dbReference type="GO" id="GO:0016881">
    <property type="term" value="F:acid-amino acid ligase activity"/>
    <property type="evidence" value="ECO:0007669"/>
    <property type="project" value="TreeGrafter"/>
</dbReference>
<proteinExistence type="predicted"/>
<dbReference type="PANTHER" id="PTHR31901:SF9">
    <property type="entry name" value="GH3 DOMAIN-CONTAINING PROTEIN"/>
    <property type="match status" value="1"/>
</dbReference>
<gene>
    <name evidence="1" type="ORF">LCGC14_3049240</name>
</gene>
<dbReference type="Pfam" id="PF03321">
    <property type="entry name" value="GH3"/>
    <property type="match status" value="1"/>
</dbReference>